<dbReference type="RefSeq" id="WP_222825815.1">
    <property type="nucleotide sequence ID" value="NZ_JAHWXP010000005.1"/>
</dbReference>
<dbReference type="InterPro" id="IPR003594">
    <property type="entry name" value="HATPase_dom"/>
</dbReference>
<keyword evidence="6" id="KW-0418">Kinase</keyword>
<feature type="transmembrane region" description="Helical" evidence="8">
    <location>
        <begin position="22"/>
        <end position="43"/>
    </location>
</feature>
<evidence type="ECO:0000256" key="4">
    <source>
        <dbReference type="ARBA" id="ARBA00022679"/>
    </source>
</evidence>
<dbReference type="Pfam" id="PF07568">
    <property type="entry name" value="HisKA_2"/>
    <property type="match status" value="1"/>
</dbReference>
<evidence type="ECO:0000256" key="5">
    <source>
        <dbReference type="ARBA" id="ARBA00022741"/>
    </source>
</evidence>
<keyword evidence="5" id="KW-0547">Nucleotide-binding</keyword>
<comment type="catalytic activity">
    <reaction evidence="1">
        <text>ATP + protein L-histidine = ADP + protein N-phospho-L-histidine.</text>
        <dbReference type="EC" id="2.7.13.3"/>
    </reaction>
</comment>
<dbReference type="EMBL" id="JAHWXP010000005">
    <property type="protein sequence ID" value="MBY8338321.1"/>
    <property type="molecule type" value="Genomic_DNA"/>
</dbReference>
<dbReference type="PANTHER" id="PTHR41523">
    <property type="entry name" value="TWO-COMPONENT SYSTEM SENSOR PROTEIN"/>
    <property type="match status" value="1"/>
</dbReference>
<gene>
    <name evidence="10" type="ORF">KYN89_14830</name>
</gene>
<reference evidence="10 11" key="1">
    <citation type="submission" date="2021-07" db="EMBL/GenBank/DDBJ databases">
        <title>Alteriqipengyuania abyssalis NZ-12B nov, sp.nov isolated from deep sea sponge in pacific ocean.</title>
        <authorList>
            <person name="Tareen S."/>
            <person name="Wink J."/>
        </authorList>
    </citation>
    <scope>NUCLEOTIDE SEQUENCE [LARGE SCALE GENOMIC DNA]</scope>
    <source>
        <strain evidence="10 11">NZ-12B</strain>
    </source>
</reference>
<evidence type="ECO:0000256" key="6">
    <source>
        <dbReference type="ARBA" id="ARBA00022777"/>
    </source>
</evidence>
<keyword evidence="7 10" id="KW-0067">ATP-binding</keyword>
<feature type="domain" description="Histidine kinase/HSP90-like ATPase" evidence="9">
    <location>
        <begin position="243"/>
        <end position="340"/>
    </location>
</feature>
<dbReference type="EC" id="2.7.13.3" evidence="2"/>
<accession>A0ABS7PH59</accession>
<comment type="caution">
    <text evidence="10">The sequence shown here is derived from an EMBL/GenBank/DDBJ whole genome shotgun (WGS) entry which is preliminary data.</text>
</comment>
<dbReference type="Gene3D" id="3.30.450.20">
    <property type="entry name" value="PAS domain"/>
    <property type="match status" value="1"/>
</dbReference>
<evidence type="ECO:0000256" key="8">
    <source>
        <dbReference type="SAM" id="Phobius"/>
    </source>
</evidence>
<organism evidence="10 11">
    <name type="scientific">Alteriqipengyuania abyssalis</name>
    <dbReference type="NCBI Taxonomy" id="2860200"/>
    <lineage>
        <taxon>Bacteria</taxon>
        <taxon>Pseudomonadati</taxon>
        <taxon>Pseudomonadota</taxon>
        <taxon>Alphaproteobacteria</taxon>
        <taxon>Sphingomonadales</taxon>
        <taxon>Erythrobacteraceae</taxon>
        <taxon>Alteriqipengyuania</taxon>
    </lineage>
</organism>
<keyword evidence="3" id="KW-0597">Phosphoprotein</keyword>
<feature type="transmembrane region" description="Helical" evidence="8">
    <location>
        <begin position="55"/>
        <end position="85"/>
    </location>
</feature>
<name>A0ABS7PH59_9SPHN</name>
<keyword evidence="8" id="KW-1133">Transmembrane helix</keyword>
<dbReference type="SUPFAM" id="SSF55874">
    <property type="entry name" value="ATPase domain of HSP90 chaperone/DNA topoisomerase II/histidine kinase"/>
    <property type="match status" value="1"/>
</dbReference>
<evidence type="ECO:0000256" key="1">
    <source>
        <dbReference type="ARBA" id="ARBA00000085"/>
    </source>
</evidence>
<keyword evidence="8" id="KW-0812">Transmembrane</keyword>
<dbReference type="GO" id="GO:0005524">
    <property type="term" value="F:ATP binding"/>
    <property type="evidence" value="ECO:0007669"/>
    <property type="project" value="UniProtKB-KW"/>
</dbReference>
<evidence type="ECO:0000313" key="10">
    <source>
        <dbReference type="EMBL" id="MBY8338321.1"/>
    </source>
</evidence>
<dbReference type="SMART" id="SM00387">
    <property type="entry name" value="HATPase_c"/>
    <property type="match status" value="1"/>
</dbReference>
<dbReference type="Gene3D" id="3.30.565.10">
    <property type="entry name" value="Histidine kinase-like ATPase, C-terminal domain"/>
    <property type="match status" value="1"/>
</dbReference>
<evidence type="ECO:0000256" key="3">
    <source>
        <dbReference type="ARBA" id="ARBA00022553"/>
    </source>
</evidence>
<keyword evidence="8" id="KW-0472">Membrane</keyword>
<evidence type="ECO:0000259" key="9">
    <source>
        <dbReference type="SMART" id="SM00387"/>
    </source>
</evidence>
<dbReference type="InterPro" id="IPR011495">
    <property type="entry name" value="Sig_transdc_His_kin_sub2_dim/P"/>
</dbReference>
<sequence length="340" mass="37089">MPNHKLTAVDAANFLPRKFPPLVAQVLFGLALALAMIGLRTLIDIVAPNAGPFALVYPMVLIATLFGRLLAGIICLIVSFVWAWYFVLPFHGSFAFEVASDQSRVLINFLSTCVVLVLAEIFRAAVRVREAELHESLERRRWLMAELQHRTKNNFALVASMIELQKRRQDNPAAAAALEDAANRVFSFSRAYAQLAVDGADRKEGAIDMASYLEDVVDHLVHASFDDNVKVECRIAPIPLPRDQAVAIGLFLNEALTNAAKYAFGDGRDGELTIALSGSTNDWRLEVRDNGAGTAANSDADGGLGKSLMRTFAQQAGAEQDIEVDEHGCRVTLARLPLTA</sequence>
<proteinExistence type="predicted"/>
<dbReference type="Proteomes" id="UP000759298">
    <property type="component" value="Unassembled WGS sequence"/>
</dbReference>
<protein>
    <recommendedName>
        <fullName evidence="2">histidine kinase</fullName>
        <ecNumber evidence="2">2.7.13.3</ecNumber>
    </recommendedName>
</protein>
<evidence type="ECO:0000313" key="11">
    <source>
        <dbReference type="Proteomes" id="UP000759298"/>
    </source>
</evidence>
<keyword evidence="11" id="KW-1185">Reference proteome</keyword>
<dbReference type="PANTHER" id="PTHR41523:SF8">
    <property type="entry name" value="ETHYLENE RESPONSE SENSOR PROTEIN"/>
    <property type="match status" value="1"/>
</dbReference>
<evidence type="ECO:0000256" key="2">
    <source>
        <dbReference type="ARBA" id="ARBA00012438"/>
    </source>
</evidence>
<dbReference type="InterPro" id="IPR036890">
    <property type="entry name" value="HATPase_C_sf"/>
</dbReference>
<evidence type="ECO:0000256" key="7">
    <source>
        <dbReference type="ARBA" id="ARBA00022840"/>
    </source>
</evidence>
<keyword evidence="4" id="KW-0808">Transferase</keyword>
<dbReference type="Pfam" id="PF02518">
    <property type="entry name" value="HATPase_c"/>
    <property type="match status" value="1"/>
</dbReference>